<protein>
    <recommendedName>
        <fullName evidence="4">DUF4439 domain-containing protein</fullName>
    </recommendedName>
</protein>
<evidence type="ECO:0000313" key="3">
    <source>
        <dbReference type="Proteomes" id="UP000008838"/>
    </source>
</evidence>
<name>B2GKR9_KOCRD</name>
<dbReference type="Proteomes" id="UP000008838">
    <property type="component" value="Chromosome"/>
</dbReference>
<dbReference type="EMBL" id="AP009152">
    <property type="protein sequence ID" value="BAG29955.1"/>
    <property type="molecule type" value="Genomic_DNA"/>
</dbReference>
<feature type="compositionally biased region" description="Low complexity" evidence="1">
    <location>
        <begin position="165"/>
        <end position="196"/>
    </location>
</feature>
<sequence>MSPRPPSAPPRAARLTALVLAVLLVLVLAAGAWALWRPVSDDDAARLSARATVTAVRAELHPDPRWLPDDALARQLDALGPAASPAQQRRLDERGGTGGPPRDLADAADRMGRLAMTARDPELAATVAAVAASWWAAEQSERGGSPDSGSRGSLTSPEDTPAPNDTITAPEDAAAAAASGPGSGSTAADAGDATRSTPGGADDSDAANGSTGNTDGDAQGAPTCTTEVLAAVTALDRSGYTAEAASARLDAQDATAAETVASVRSSTERSLASPAATALLACDPPPARGWYRLPAGLEREPAQAVGGTQHEAGDALVAAVAASSSGDRAWLVTALRETARAGQALAPRAPVPALPGRS</sequence>
<dbReference type="OrthoDB" id="4883672at2"/>
<reference evidence="2 3" key="1">
    <citation type="journal article" date="2008" name="J. Bacteriol.">
        <title>Complete genome sequence of the soil actinomycete Kocuria rhizophila.</title>
        <authorList>
            <person name="Takarada H."/>
            <person name="Sekine M."/>
            <person name="Kosugi H."/>
            <person name="Matsuo Y."/>
            <person name="Fujisawa T."/>
            <person name="Omata S."/>
            <person name="Kishi E."/>
            <person name="Shimizu A."/>
            <person name="Tsukatani N."/>
            <person name="Tanikawa S."/>
            <person name="Fujita N."/>
            <person name="Harayama S."/>
        </authorList>
    </citation>
    <scope>NUCLEOTIDE SEQUENCE [LARGE SCALE GENOMIC DNA]</scope>
    <source>
        <strain evidence="3">ATCC 9341 / DSM 348 / NBRC 103217 / DC2201</strain>
    </source>
</reference>
<evidence type="ECO:0008006" key="4">
    <source>
        <dbReference type="Google" id="ProtNLM"/>
    </source>
</evidence>
<proteinExistence type="predicted"/>
<gene>
    <name evidence="2" type="ordered locus">KRH_16080</name>
</gene>
<feature type="region of interest" description="Disordered" evidence="1">
    <location>
        <begin position="138"/>
        <end position="222"/>
    </location>
</feature>
<accession>B2GKR9</accession>
<dbReference type="HOGENOM" id="CLU_773353_0_0_11"/>
<feature type="region of interest" description="Disordered" evidence="1">
    <location>
        <begin position="80"/>
        <end position="106"/>
    </location>
</feature>
<organism evidence="2 3">
    <name type="scientific">Kocuria rhizophila (strain ATCC 9341 / DSM 348 / NBRC 103217 / DC2201)</name>
    <dbReference type="NCBI Taxonomy" id="378753"/>
    <lineage>
        <taxon>Bacteria</taxon>
        <taxon>Bacillati</taxon>
        <taxon>Actinomycetota</taxon>
        <taxon>Actinomycetes</taxon>
        <taxon>Micrococcales</taxon>
        <taxon>Micrococcaceae</taxon>
        <taxon>Kocuria</taxon>
    </lineage>
</organism>
<dbReference type="AlphaFoldDB" id="B2GKR9"/>
<evidence type="ECO:0000256" key="1">
    <source>
        <dbReference type="SAM" id="MobiDB-lite"/>
    </source>
</evidence>
<keyword evidence="3" id="KW-1185">Reference proteome</keyword>
<dbReference type="RefSeq" id="WP_012398676.1">
    <property type="nucleotide sequence ID" value="NC_010617.1"/>
</dbReference>
<feature type="compositionally biased region" description="Low complexity" evidence="1">
    <location>
        <begin position="138"/>
        <end position="153"/>
    </location>
</feature>
<dbReference type="KEGG" id="krh:KRH_16080"/>
<dbReference type="eggNOG" id="ENOG5031RDS">
    <property type="taxonomic scope" value="Bacteria"/>
</dbReference>
<evidence type="ECO:0000313" key="2">
    <source>
        <dbReference type="EMBL" id="BAG29955.1"/>
    </source>
</evidence>
<feature type="compositionally biased region" description="Polar residues" evidence="1">
    <location>
        <begin position="207"/>
        <end position="222"/>
    </location>
</feature>